<feature type="compositionally biased region" description="Low complexity" evidence="1">
    <location>
        <begin position="78"/>
        <end position="94"/>
    </location>
</feature>
<feature type="region of interest" description="Disordered" evidence="1">
    <location>
        <begin position="57"/>
        <end position="125"/>
    </location>
</feature>
<comment type="caution">
    <text evidence="2">The sequence shown here is derived from an EMBL/GenBank/DDBJ whole genome shotgun (WGS) entry which is preliminary data.</text>
</comment>
<protein>
    <submittedName>
        <fullName evidence="2">Uncharacterized protein</fullName>
    </submittedName>
</protein>
<name>X8JHA3_9AGAM</name>
<evidence type="ECO:0000313" key="2">
    <source>
        <dbReference type="EMBL" id="EUC62651.1"/>
    </source>
</evidence>
<gene>
    <name evidence="2" type="ORF">RSOL_424770</name>
</gene>
<dbReference type="EMBL" id="JATN01000318">
    <property type="protein sequence ID" value="EUC62651.1"/>
    <property type="molecule type" value="Genomic_DNA"/>
</dbReference>
<feature type="non-terminal residue" evidence="2">
    <location>
        <position position="125"/>
    </location>
</feature>
<dbReference type="AlphaFoldDB" id="X8JHA3"/>
<organism evidence="2 3">
    <name type="scientific">Rhizoctonia solani AG-3 Rhs1AP</name>
    <dbReference type="NCBI Taxonomy" id="1086054"/>
    <lineage>
        <taxon>Eukaryota</taxon>
        <taxon>Fungi</taxon>
        <taxon>Dikarya</taxon>
        <taxon>Basidiomycota</taxon>
        <taxon>Agaricomycotina</taxon>
        <taxon>Agaricomycetes</taxon>
        <taxon>Cantharellales</taxon>
        <taxon>Ceratobasidiaceae</taxon>
        <taxon>Rhizoctonia</taxon>
    </lineage>
</organism>
<evidence type="ECO:0000256" key="1">
    <source>
        <dbReference type="SAM" id="MobiDB-lite"/>
    </source>
</evidence>
<accession>X8JHA3</accession>
<proteinExistence type="predicted"/>
<evidence type="ECO:0000313" key="3">
    <source>
        <dbReference type="Proteomes" id="UP000030108"/>
    </source>
</evidence>
<reference evidence="3" key="1">
    <citation type="journal article" date="2014" name="Genome Announc.">
        <title>Draft genome sequence of the plant-pathogenic soil fungus Rhizoctonia solani anastomosis group 3 strain Rhs1AP.</title>
        <authorList>
            <person name="Cubeta M.A."/>
            <person name="Thomas E."/>
            <person name="Dean R.A."/>
            <person name="Jabaji S."/>
            <person name="Neate S.M."/>
            <person name="Tavantzis S."/>
            <person name="Toda T."/>
            <person name="Vilgalys R."/>
            <person name="Bharathan N."/>
            <person name="Fedorova-Abrams N."/>
            <person name="Pakala S.B."/>
            <person name="Pakala S.M."/>
            <person name="Zafar N."/>
            <person name="Joardar V."/>
            <person name="Losada L."/>
            <person name="Nierman W.C."/>
        </authorList>
    </citation>
    <scope>NUCLEOTIDE SEQUENCE [LARGE SCALE GENOMIC DNA]</scope>
    <source>
        <strain evidence="3">AG-3</strain>
    </source>
</reference>
<dbReference type="Proteomes" id="UP000030108">
    <property type="component" value="Unassembled WGS sequence"/>
</dbReference>
<sequence length="125" mass="13075">MAAQLKDYKSLKTKRFLGGFFSFGAPNVQGIKSVSLRSNLAHLKDVLAASTIRDEVPETSFAPVASTSNPSDNPPPSTHSAAAATTMAPHTSPAPVAPRPAQVITKPTTPPPSCLRQPPSCLCQP</sequence>